<dbReference type="InterPro" id="IPR009553">
    <property type="entry name" value="DUF1173"/>
</dbReference>
<proteinExistence type="predicted"/>
<dbReference type="EMBL" id="CP074403">
    <property type="protein sequence ID" value="QVJ03494.1"/>
    <property type="molecule type" value="Genomic_DNA"/>
</dbReference>
<reference evidence="2" key="1">
    <citation type="submission" date="2021-05" db="EMBL/GenBank/DDBJ databases">
        <authorList>
            <person name="Kaiqin L."/>
            <person name="Jian G."/>
        </authorList>
    </citation>
    <scope>NUCLEOTIDE SEQUENCE</scope>
    <source>
        <strain evidence="2">HDS5</strain>
        <plasmid evidence="2">unnamed2</plasmid>
    </source>
</reference>
<gene>
    <name evidence="2" type="ORF">KGD82_27850</name>
</gene>
<accession>A0A975LCR6</accession>
<protein>
    <submittedName>
        <fullName evidence="2">DUF1173 family protein</fullName>
    </submittedName>
</protein>
<feature type="compositionally biased region" description="Basic residues" evidence="1">
    <location>
        <begin position="257"/>
        <end position="268"/>
    </location>
</feature>
<evidence type="ECO:0000313" key="2">
    <source>
        <dbReference type="EMBL" id="QVJ03494.1"/>
    </source>
</evidence>
<evidence type="ECO:0000313" key="3">
    <source>
        <dbReference type="Proteomes" id="UP000682416"/>
    </source>
</evidence>
<name>A0A975LCR6_9ACTN</name>
<feature type="region of interest" description="Disordered" evidence="1">
    <location>
        <begin position="209"/>
        <end position="283"/>
    </location>
</feature>
<sequence length="283" mass="32229">MGTLPPTPEQTRREHTRQQTPPRTDPVRGAPYTPDQARKNHDAYDTWKHGLKARGQRGLLLGEVKTVQESRYGMRVQLSHLHAPIYARTELITRAKRSYRSVWAIQPTFARRLALIAVEPTTRNNLQAIDIAMMLTNHAYLPADSTHEVRMADALIKASRSFVKPLRYDTKESVLPDFVLTDTFPHTCVEVYGMLENPDYRQRQELKREHYKSTGTPSSNGTHATPCPTYPPSKPPRGTNSSSQRPRDRPCAWGCPSKRRRDGCRRPQRWTWAPTGPGTRSGP</sequence>
<dbReference type="Proteomes" id="UP000682416">
    <property type="component" value="Plasmid unnamed2"/>
</dbReference>
<dbReference type="AlphaFoldDB" id="A0A975LCR6"/>
<keyword evidence="2" id="KW-0614">Plasmid</keyword>
<evidence type="ECO:0000256" key="1">
    <source>
        <dbReference type="SAM" id="MobiDB-lite"/>
    </source>
</evidence>
<dbReference type="KEGG" id="nec:KGD82_27850"/>
<dbReference type="Pfam" id="PF06666">
    <property type="entry name" value="DUF1173"/>
    <property type="match status" value="1"/>
</dbReference>
<feature type="compositionally biased region" description="Polar residues" evidence="1">
    <location>
        <begin position="213"/>
        <end position="223"/>
    </location>
</feature>
<geneLocation type="plasmid" evidence="2 3">
    <name>unnamed2</name>
</geneLocation>
<keyword evidence="3" id="KW-1185">Reference proteome</keyword>
<feature type="region of interest" description="Disordered" evidence="1">
    <location>
        <begin position="1"/>
        <end position="44"/>
    </location>
</feature>
<organism evidence="2 3">
    <name type="scientific">Nocardiopsis eucommiae</name>
    <dbReference type="NCBI Taxonomy" id="2831970"/>
    <lineage>
        <taxon>Bacteria</taxon>
        <taxon>Bacillati</taxon>
        <taxon>Actinomycetota</taxon>
        <taxon>Actinomycetes</taxon>
        <taxon>Streptosporangiales</taxon>
        <taxon>Nocardiopsidaceae</taxon>
        <taxon>Nocardiopsis</taxon>
    </lineage>
</organism>